<name>A0ABN0QCU6_ENTCL</name>
<dbReference type="Proteomes" id="UP000017834">
    <property type="component" value="Unassembled WGS sequence"/>
</dbReference>
<gene>
    <name evidence="1" type="ORF">EDP2_3896</name>
</gene>
<evidence type="ECO:0000313" key="1">
    <source>
        <dbReference type="EMBL" id="ESS60184.1"/>
    </source>
</evidence>
<organism evidence="1 2">
    <name type="scientific">Enterobacter cloacae S611</name>
    <dbReference type="NCBI Taxonomy" id="1399146"/>
    <lineage>
        <taxon>Bacteria</taxon>
        <taxon>Pseudomonadati</taxon>
        <taxon>Pseudomonadota</taxon>
        <taxon>Gammaproteobacteria</taxon>
        <taxon>Enterobacterales</taxon>
        <taxon>Enterobacteriaceae</taxon>
        <taxon>Enterobacter</taxon>
        <taxon>Enterobacter cloacae complex</taxon>
    </lineage>
</organism>
<comment type="caution">
    <text evidence="1">The sequence shown here is derived from an EMBL/GenBank/DDBJ whole genome shotgun (WGS) entry which is preliminary data.</text>
</comment>
<accession>A0ABN0QCU6</accession>
<sequence>MLLGGSNSPRLISGALARVRATAKPVAFTPSRVALLICQNQRAQASSSTEPVTLHTISVTMVPNFIGRLREEAAAGAI</sequence>
<proteinExistence type="predicted"/>
<dbReference type="EMBL" id="AXOM01000009">
    <property type="protein sequence ID" value="ESS60184.1"/>
    <property type="molecule type" value="Genomic_DNA"/>
</dbReference>
<reference evidence="1 2" key="1">
    <citation type="journal article" date="2014" name="Genome Announc.">
        <title>Draft Genome Sequence of Enterobacter cloacae Strain S611.</title>
        <authorList>
            <person name="Wang D."/>
            <person name="Han C.S."/>
            <person name="Dichosa A.E."/>
            <person name="Gleasner C.D."/>
            <person name="Johnson S.L."/>
            <person name="Daligault H.E."/>
            <person name="Davenport K.W."/>
            <person name="Li P.E."/>
            <person name="Pierson E.A."/>
            <person name="Pierson L.S.III."/>
        </authorList>
    </citation>
    <scope>NUCLEOTIDE SEQUENCE [LARGE SCALE GENOMIC DNA]</scope>
    <source>
        <strain evidence="1 2">S611</strain>
    </source>
</reference>
<evidence type="ECO:0000313" key="2">
    <source>
        <dbReference type="Proteomes" id="UP000017834"/>
    </source>
</evidence>
<keyword evidence="2" id="KW-1185">Reference proteome</keyword>
<protein>
    <submittedName>
        <fullName evidence="1">Uncharacterized protein</fullName>
    </submittedName>
</protein>